<dbReference type="Proteomes" id="UP000307217">
    <property type="component" value="Unassembled WGS sequence"/>
</dbReference>
<evidence type="ECO:0000256" key="3">
    <source>
        <dbReference type="SAM" id="MobiDB-lite"/>
    </source>
</evidence>
<comment type="caution">
    <text evidence="5">The sequence shown here is derived from an EMBL/GenBank/DDBJ whole genome shotgun (WGS) entry which is preliminary data.</text>
</comment>
<feature type="region of interest" description="Disordered" evidence="3">
    <location>
        <begin position="109"/>
        <end position="135"/>
    </location>
</feature>
<gene>
    <name evidence="5" type="ORF">CWC19_20685</name>
    <name evidence="6" type="ORF">CWC20_12530</name>
</gene>
<keyword evidence="7" id="KW-1185">Reference proteome</keyword>
<proteinExistence type="predicted"/>
<dbReference type="GO" id="GO:0006355">
    <property type="term" value="P:regulation of DNA-templated transcription"/>
    <property type="evidence" value="ECO:0007669"/>
    <property type="project" value="InterPro"/>
</dbReference>
<sequence length="152" mass="17374">MIIFMIYKFNDFEFDCDNLILFNSGKKFSIKEKHAQILAILLLDTEKIHSKAELLQKVWPEKKVSDQMVFQSIGHLRALFGDDAVKTFSRKGYQWQLPLEQVAKQGDNLAPVASPDKTIAQTTDREASSETSSSNAPWFKRALGKIQKKFGY</sequence>
<evidence type="ECO:0000313" key="8">
    <source>
        <dbReference type="Proteomes" id="UP000307217"/>
    </source>
</evidence>
<dbReference type="Gene3D" id="1.10.10.10">
    <property type="entry name" value="Winged helix-like DNA-binding domain superfamily/Winged helix DNA-binding domain"/>
    <property type="match status" value="1"/>
</dbReference>
<evidence type="ECO:0000256" key="2">
    <source>
        <dbReference type="PROSITE-ProRule" id="PRU01091"/>
    </source>
</evidence>
<evidence type="ECO:0000313" key="6">
    <source>
        <dbReference type="EMBL" id="TMO73684.1"/>
    </source>
</evidence>
<feature type="domain" description="OmpR/PhoB-type" evidence="4">
    <location>
        <begin position="4"/>
        <end position="97"/>
    </location>
</feature>
<dbReference type="GO" id="GO:0003677">
    <property type="term" value="F:DNA binding"/>
    <property type="evidence" value="ECO:0007669"/>
    <property type="project" value="UniProtKB-UniRule"/>
</dbReference>
<dbReference type="SMART" id="SM00862">
    <property type="entry name" value="Trans_reg_C"/>
    <property type="match status" value="1"/>
</dbReference>
<dbReference type="InterPro" id="IPR036388">
    <property type="entry name" value="WH-like_DNA-bd_sf"/>
</dbReference>
<dbReference type="Pfam" id="PF00486">
    <property type="entry name" value="Trans_reg_C"/>
    <property type="match status" value="1"/>
</dbReference>
<protein>
    <submittedName>
        <fullName evidence="5">Transcriptional regulator</fullName>
    </submittedName>
</protein>
<evidence type="ECO:0000259" key="4">
    <source>
        <dbReference type="PROSITE" id="PS51755"/>
    </source>
</evidence>
<evidence type="ECO:0000256" key="1">
    <source>
        <dbReference type="ARBA" id="ARBA00023125"/>
    </source>
</evidence>
<dbReference type="InterPro" id="IPR016032">
    <property type="entry name" value="Sig_transdc_resp-reg_C-effctor"/>
</dbReference>
<dbReference type="AlphaFoldDB" id="A0A5S3UWX5"/>
<dbReference type="InterPro" id="IPR001867">
    <property type="entry name" value="OmpR/PhoB-type_DNA-bd"/>
</dbReference>
<reference evidence="7 8" key="2">
    <citation type="submission" date="2019-06" db="EMBL/GenBank/DDBJ databases">
        <title>Co-occurence of chitin degradation, pigmentation and bioactivity in marine Pseudoalteromonas.</title>
        <authorList>
            <person name="Sonnenschein E.C."/>
            <person name="Bech P.K."/>
        </authorList>
    </citation>
    <scope>NUCLEOTIDE SEQUENCE [LARGE SCALE GENOMIC DNA]</scope>
    <source>
        <strain evidence="8">S3790</strain>
        <strain evidence="6 7">S3895</strain>
    </source>
</reference>
<reference evidence="7 8" key="1">
    <citation type="submission" date="2018-01" db="EMBL/GenBank/DDBJ databases">
        <authorList>
            <person name="Paulsen S."/>
            <person name="Gram L.K."/>
        </authorList>
    </citation>
    <scope>NUCLEOTIDE SEQUENCE [LARGE SCALE GENOMIC DNA]</scope>
    <source>
        <strain evidence="5 8">S3790</strain>
        <strain evidence="6 7">S3895</strain>
    </source>
</reference>
<dbReference type="GO" id="GO:0000160">
    <property type="term" value="P:phosphorelay signal transduction system"/>
    <property type="evidence" value="ECO:0007669"/>
    <property type="project" value="InterPro"/>
</dbReference>
<dbReference type="PROSITE" id="PS51755">
    <property type="entry name" value="OMPR_PHOB"/>
    <property type="match status" value="1"/>
</dbReference>
<name>A0A5S3UWX5_9GAMM</name>
<feature type="DNA-binding region" description="OmpR/PhoB-type" evidence="2">
    <location>
        <begin position="4"/>
        <end position="97"/>
    </location>
</feature>
<dbReference type="Proteomes" id="UP000307164">
    <property type="component" value="Unassembled WGS sequence"/>
</dbReference>
<dbReference type="EMBL" id="PNBW01000055">
    <property type="protein sequence ID" value="TMO73684.1"/>
    <property type="molecule type" value="Genomic_DNA"/>
</dbReference>
<evidence type="ECO:0000313" key="5">
    <source>
        <dbReference type="EMBL" id="TMO62067.1"/>
    </source>
</evidence>
<organism evidence="5 8">
    <name type="scientific">Pseudoalteromonas aurantia</name>
    <dbReference type="NCBI Taxonomy" id="43654"/>
    <lineage>
        <taxon>Bacteria</taxon>
        <taxon>Pseudomonadati</taxon>
        <taxon>Pseudomonadota</taxon>
        <taxon>Gammaproteobacteria</taxon>
        <taxon>Alteromonadales</taxon>
        <taxon>Pseudoalteromonadaceae</taxon>
        <taxon>Pseudoalteromonas</taxon>
    </lineage>
</organism>
<evidence type="ECO:0000313" key="7">
    <source>
        <dbReference type="Proteomes" id="UP000307164"/>
    </source>
</evidence>
<dbReference type="OrthoDB" id="9180348at2"/>
<keyword evidence="1 2" id="KW-0238">DNA-binding</keyword>
<reference evidence="5" key="3">
    <citation type="submission" date="2019-09" db="EMBL/GenBank/DDBJ databases">
        <title>Co-occurence of chitin degradation, pigmentation and bioactivity in marine Pseudoalteromonas.</title>
        <authorList>
            <person name="Sonnenschein E.C."/>
            <person name="Bech P.K."/>
        </authorList>
    </citation>
    <scope>NUCLEOTIDE SEQUENCE</scope>
    <source>
        <strain evidence="5">S3790</strain>
    </source>
</reference>
<dbReference type="EMBL" id="PNBX01000147">
    <property type="protein sequence ID" value="TMO62067.1"/>
    <property type="molecule type" value="Genomic_DNA"/>
</dbReference>
<dbReference type="SUPFAM" id="SSF46894">
    <property type="entry name" value="C-terminal effector domain of the bipartite response regulators"/>
    <property type="match status" value="1"/>
</dbReference>
<accession>A0A5S3UWX5</accession>